<feature type="compositionally biased region" description="Low complexity" evidence="1">
    <location>
        <begin position="145"/>
        <end position="159"/>
    </location>
</feature>
<feature type="region of interest" description="Disordered" evidence="1">
    <location>
        <begin position="79"/>
        <end position="180"/>
    </location>
</feature>
<gene>
    <name evidence="2" type="primary">LOC103626509</name>
</gene>
<feature type="compositionally biased region" description="Basic residues" evidence="1">
    <location>
        <begin position="294"/>
        <end position="312"/>
    </location>
</feature>
<evidence type="ECO:0000313" key="3">
    <source>
        <dbReference type="Proteomes" id="UP000007305"/>
    </source>
</evidence>
<accession>A0A804PDP7</accession>
<dbReference type="Gramene" id="Zm00001eb229370_T003">
    <property type="protein sequence ID" value="Zm00001eb229370_P003"/>
    <property type="gene ID" value="Zm00001eb229370"/>
</dbReference>
<proteinExistence type="predicted"/>
<organism evidence="2 3">
    <name type="scientific">Zea mays</name>
    <name type="common">Maize</name>
    <dbReference type="NCBI Taxonomy" id="4577"/>
    <lineage>
        <taxon>Eukaryota</taxon>
        <taxon>Viridiplantae</taxon>
        <taxon>Streptophyta</taxon>
        <taxon>Embryophyta</taxon>
        <taxon>Tracheophyta</taxon>
        <taxon>Spermatophyta</taxon>
        <taxon>Magnoliopsida</taxon>
        <taxon>Liliopsida</taxon>
        <taxon>Poales</taxon>
        <taxon>Poaceae</taxon>
        <taxon>PACMAD clade</taxon>
        <taxon>Panicoideae</taxon>
        <taxon>Andropogonodae</taxon>
        <taxon>Andropogoneae</taxon>
        <taxon>Tripsacinae</taxon>
        <taxon>Zea</taxon>
    </lineage>
</organism>
<dbReference type="OrthoDB" id="670984at2759"/>
<reference evidence="2" key="3">
    <citation type="submission" date="2021-05" db="UniProtKB">
        <authorList>
            <consortium name="EnsemblPlants"/>
        </authorList>
    </citation>
    <scope>IDENTIFICATION</scope>
    <source>
        <strain evidence="2">cv. B73</strain>
    </source>
</reference>
<feature type="compositionally biased region" description="Basic and acidic residues" evidence="1">
    <location>
        <begin position="336"/>
        <end position="346"/>
    </location>
</feature>
<feature type="region of interest" description="Disordered" evidence="1">
    <location>
        <begin position="220"/>
        <end position="241"/>
    </location>
</feature>
<dbReference type="EnsemblPlants" id="Zm00001eb229370_T003">
    <property type="protein sequence ID" value="Zm00001eb229370_P003"/>
    <property type="gene ID" value="Zm00001eb229370"/>
</dbReference>
<feature type="compositionally biased region" description="Low complexity" evidence="1">
    <location>
        <begin position="326"/>
        <end position="335"/>
    </location>
</feature>
<feature type="region of interest" description="Disordered" evidence="1">
    <location>
        <begin position="294"/>
        <end position="361"/>
    </location>
</feature>
<keyword evidence="3" id="KW-1185">Reference proteome</keyword>
<dbReference type="AlphaFoldDB" id="A0A804PDP7"/>
<feature type="compositionally biased region" description="Basic residues" evidence="1">
    <location>
        <begin position="220"/>
        <end position="231"/>
    </location>
</feature>
<evidence type="ECO:0000256" key="1">
    <source>
        <dbReference type="SAM" id="MobiDB-lite"/>
    </source>
</evidence>
<sequence>MRGHVFFAPNKCMLLISHYYISGVVFCYMQTPTLSPAMHAFASKLLPSYACVLFICMGDGAKGDPQGLWVDVHQRAPRDRSRHGSLLLRPPRHQRRHLHQLPQPHPRRHLPHGRAAPRREAGGGDAGGPCQAGRHGRVRGGHHGGQPLQGPAAAPVADAPAPPRRRHGPAPPPQHAARHRLPVRQLPGLRALVHRAGPRRQGVPLQVHVHAAGLRLRHRPGARHRGRHPRGRPGLVAPLLGPAPPHRRLLGGLQHRRHLLPHLLGHRQARAHLPLHVQLPLARRHHRARLAAARHRRVRRQPARRPAHRTRTLRLPLGQKHRDEAPQTAAAAAAQRQRDDDHDDQRRRRPRLATKCMQYAW</sequence>
<reference evidence="2" key="2">
    <citation type="submission" date="2019-07" db="EMBL/GenBank/DDBJ databases">
        <authorList>
            <person name="Seetharam A."/>
            <person name="Woodhouse M."/>
            <person name="Cannon E."/>
        </authorList>
    </citation>
    <scope>NUCLEOTIDE SEQUENCE [LARGE SCALE GENOMIC DNA]</scope>
    <source>
        <strain evidence="2">cv. B73</strain>
    </source>
</reference>
<dbReference type="Proteomes" id="UP000007305">
    <property type="component" value="Chromosome 5"/>
</dbReference>
<feature type="compositionally biased region" description="Basic residues" evidence="1">
    <location>
        <begin position="90"/>
        <end position="116"/>
    </location>
</feature>
<reference evidence="3" key="1">
    <citation type="journal article" date="2009" name="Science">
        <title>The B73 maize genome: complexity, diversity, and dynamics.</title>
        <authorList>
            <person name="Schnable P.S."/>
            <person name="Ware D."/>
            <person name="Fulton R.S."/>
            <person name="Stein J.C."/>
            <person name="Wei F."/>
            <person name="Pasternak S."/>
            <person name="Liang C."/>
            <person name="Zhang J."/>
            <person name="Fulton L."/>
            <person name="Graves T.A."/>
            <person name="Minx P."/>
            <person name="Reily A.D."/>
            <person name="Courtney L."/>
            <person name="Kruchowski S.S."/>
            <person name="Tomlinson C."/>
            <person name="Strong C."/>
            <person name="Delehaunty K."/>
            <person name="Fronick C."/>
            <person name="Courtney B."/>
            <person name="Rock S.M."/>
            <person name="Belter E."/>
            <person name="Du F."/>
            <person name="Kim K."/>
            <person name="Abbott R.M."/>
            <person name="Cotton M."/>
            <person name="Levy A."/>
            <person name="Marchetto P."/>
            <person name="Ochoa K."/>
            <person name="Jackson S.M."/>
            <person name="Gillam B."/>
            <person name="Chen W."/>
            <person name="Yan L."/>
            <person name="Higginbotham J."/>
            <person name="Cardenas M."/>
            <person name="Waligorski J."/>
            <person name="Applebaum E."/>
            <person name="Phelps L."/>
            <person name="Falcone J."/>
            <person name="Kanchi K."/>
            <person name="Thane T."/>
            <person name="Scimone A."/>
            <person name="Thane N."/>
            <person name="Henke J."/>
            <person name="Wang T."/>
            <person name="Ruppert J."/>
            <person name="Shah N."/>
            <person name="Rotter K."/>
            <person name="Hodges J."/>
            <person name="Ingenthron E."/>
            <person name="Cordes M."/>
            <person name="Kohlberg S."/>
            <person name="Sgro J."/>
            <person name="Delgado B."/>
            <person name="Mead K."/>
            <person name="Chinwalla A."/>
            <person name="Leonard S."/>
            <person name="Crouse K."/>
            <person name="Collura K."/>
            <person name="Kudrna D."/>
            <person name="Currie J."/>
            <person name="He R."/>
            <person name="Angelova A."/>
            <person name="Rajasekar S."/>
            <person name="Mueller T."/>
            <person name="Lomeli R."/>
            <person name="Scara G."/>
            <person name="Ko A."/>
            <person name="Delaney K."/>
            <person name="Wissotski M."/>
            <person name="Lopez G."/>
            <person name="Campos D."/>
            <person name="Braidotti M."/>
            <person name="Ashley E."/>
            <person name="Golser W."/>
            <person name="Kim H."/>
            <person name="Lee S."/>
            <person name="Lin J."/>
            <person name="Dujmic Z."/>
            <person name="Kim W."/>
            <person name="Talag J."/>
            <person name="Zuccolo A."/>
            <person name="Fan C."/>
            <person name="Sebastian A."/>
            <person name="Kramer M."/>
            <person name="Spiegel L."/>
            <person name="Nascimento L."/>
            <person name="Zutavern T."/>
            <person name="Miller B."/>
            <person name="Ambroise C."/>
            <person name="Muller S."/>
            <person name="Spooner W."/>
            <person name="Narechania A."/>
            <person name="Ren L."/>
            <person name="Wei S."/>
            <person name="Kumari S."/>
            <person name="Faga B."/>
            <person name="Levy M.J."/>
            <person name="McMahan L."/>
            <person name="Van Buren P."/>
            <person name="Vaughn M.W."/>
            <person name="Ying K."/>
            <person name="Yeh C.-T."/>
            <person name="Emrich S.J."/>
            <person name="Jia Y."/>
            <person name="Kalyanaraman A."/>
            <person name="Hsia A.-P."/>
            <person name="Barbazuk W.B."/>
            <person name="Baucom R.S."/>
            <person name="Brutnell T.P."/>
            <person name="Carpita N.C."/>
            <person name="Chaparro C."/>
            <person name="Chia J.-M."/>
            <person name="Deragon J.-M."/>
            <person name="Estill J.C."/>
            <person name="Fu Y."/>
            <person name="Jeddeloh J.A."/>
            <person name="Han Y."/>
            <person name="Lee H."/>
            <person name="Li P."/>
            <person name="Lisch D.R."/>
            <person name="Liu S."/>
            <person name="Liu Z."/>
            <person name="Nagel D.H."/>
            <person name="McCann M.C."/>
            <person name="SanMiguel P."/>
            <person name="Myers A.M."/>
            <person name="Nettleton D."/>
            <person name="Nguyen J."/>
            <person name="Penning B.W."/>
            <person name="Ponnala L."/>
            <person name="Schneider K.L."/>
            <person name="Schwartz D.C."/>
            <person name="Sharma A."/>
            <person name="Soderlund C."/>
            <person name="Springer N.M."/>
            <person name="Sun Q."/>
            <person name="Wang H."/>
            <person name="Waterman M."/>
            <person name="Westerman R."/>
            <person name="Wolfgruber T.K."/>
            <person name="Yang L."/>
            <person name="Yu Y."/>
            <person name="Zhang L."/>
            <person name="Zhou S."/>
            <person name="Zhu Q."/>
            <person name="Bennetzen J.L."/>
            <person name="Dawe R.K."/>
            <person name="Jiang J."/>
            <person name="Jiang N."/>
            <person name="Presting G.G."/>
            <person name="Wessler S.R."/>
            <person name="Aluru S."/>
            <person name="Martienssen R.A."/>
            <person name="Clifton S.W."/>
            <person name="McCombie W.R."/>
            <person name="Wing R.A."/>
            <person name="Wilson R.K."/>
        </authorList>
    </citation>
    <scope>NUCLEOTIDE SEQUENCE [LARGE SCALE GENOMIC DNA]</scope>
    <source>
        <strain evidence="3">cv. B73</strain>
    </source>
</reference>
<evidence type="ECO:0000313" key="2">
    <source>
        <dbReference type="EnsemblPlants" id="Zm00001eb229370_P003"/>
    </source>
</evidence>
<protein>
    <submittedName>
        <fullName evidence="2">Uncharacterized protein</fullName>
    </submittedName>
</protein>
<name>A0A804PDP7_MAIZE</name>